<feature type="region of interest" description="Disordered" evidence="1">
    <location>
        <begin position="46"/>
        <end position="74"/>
    </location>
</feature>
<evidence type="ECO:0000256" key="1">
    <source>
        <dbReference type="SAM" id="MobiDB-lite"/>
    </source>
</evidence>
<gene>
    <name evidence="2" type="ORF">PXEA_LOCUS19807</name>
</gene>
<evidence type="ECO:0000313" key="2">
    <source>
        <dbReference type="EMBL" id="VEL26367.1"/>
    </source>
</evidence>
<dbReference type="EMBL" id="CAAALY010079799">
    <property type="protein sequence ID" value="VEL26367.1"/>
    <property type="molecule type" value="Genomic_DNA"/>
</dbReference>
<sequence length="332" mass="36403">MTAEISPFCPRIFRQPTPPRPSTRHRCLSTRPLSERQISIQRTPLHRTASSLQPTINDSFISSSRDLPSNQSSPHPEFLTSTWCSFTGPADVLTTERCSLSIDPLSPPTPAALTTIPGLKPFPSSQIINEPFSSTRYPSFTIEHKSFSLSSSLVPVDTRPSLPSEQHNLRLELRLTPTPLSFRNAHAPYKDQLSPKRITSTTAATCPNPKSQSDSLSTRLAELVTRDFHTTGLAGFDSGGRDVLNECDQAVSASIQTTAAPTLPASRHSVPTGELLFPARPTPRQPSLDRLHSGPFEWARIIRIGGISYLLLKDLAQGGSSTVSRSPFFIWL</sequence>
<name>A0A448X2T7_9PLAT</name>
<reference evidence="2" key="1">
    <citation type="submission" date="2018-11" db="EMBL/GenBank/DDBJ databases">
        <authorList>
            <consortium name="Pathogen Informatics"/>
        </authorList>
    </citation>
    <scope>NUCLEOTIDE SEQUENCE</scope>
</reference>
<keyword evidence="3" id="KW-1185">Reference proteome</keyword>
<organism evidence="2 3">
    <name type="scientific">Protopolystoma xenopodis</name>
    <dbReference type="NCBI Taxonomy" id="117903"/>
    <lineage>
        <taxon>Eukaryota</taxon>
        <taxon>Metazoa</taxon>
        <taxon>Spiralia</taxon>
        <taxon>Lophotrochozoa</taxon>
        <taxon>Platyhelminthes</taxon>
        <taxon>Monogenea</taxon>
        <taxon>Polyopisthocotylea</taxon>
        <taxon>Polystomatidea</taxon>
        <taxon>Polystomatidae</taxon>
        <taxon>Protopolystoma</taxon>
    </lineage>
</organism>
<comment type="caution">
    <text evidence="2">The sequence shown here is derived from an EMBL/GenBank/DDBJ whole genome shotgun (WGS) entry which is preliminary data.</text>
</comment>
<protein>
    <submittedName>
        <fullName evidence="2">Uncharacterized protein</fullName>
    </submittedName>
</protein>
<feature type="region of interest" description="Disordered" evidence="1">
    <location>
        <begin position="1"/>
        <end position="28"/>
    </location>
</feature>
<evidence type="ECO:0000313" key="3">
    <source>
        <dbReference type="Proteomes" id="UP000784294"/>
    </source>
</evidence>
<dbReference type="AlphaFoldDB" id="A0A448X2T7"/>
<accession>A0A448X2T7</accession>
<dbReference type="Proteomes" id="UP000784294">
    <property type="component" value="Unassembled WGS sequence"/>
</dbReference>
<proteinExistence type="predicted"/>